<proteinExistence type="predicted"/>
<evidence type="ECO:0000313" key="2">
    <source>
        <dbReference type="Proteomes" id="UP000295008"/>
    </source>
</evidence>
<reference evidence="1 2" key="1">
    <citation type="submission" date="2019-03" db="EMBL/GenBank/DDBJ databases">
        <title>Genomic Encyclopedia of Type Strains, Phase IV (KMG-IV): sequencing the most valuable type-strain genomes for metagenomic binning, comparative biology and taxonomic classification.</title>
        <authorList>
            <person name="Goeker M."/>
        </authorList>
    </citation>
    <scope>NUCLEOTIDE SEQUENCE [LARGE SCALE GENOMIC DNA]</scope>
    <source>
        <strain evidence="1 2">LX-B</strain>
    </source>
</reference>
<dbReference type="AlphaFoldDB" id="A0A4R1R9Q7"/>
<keyword evidence="2" id="KW-1185">Reference proteome</keyword>
<accession>A0A4R1R9Q7</accession>
<dbReference type="Proteomes" id="UP000295008">
    <property type="component" value="Unassembled WGS sequence"/>
</dbReference>
<evidence type="ECO:0000313" key="1">
    <source>
        <dbReference type="EMBL" id="TCL62310.1"/>
    </source>
</evidence>
<sequence length="159" mass="17878">MPIKRLGSRDFRRKSRFRNKKLILFLRLEVVKVKLVEDTGLALILWGAKVSNSIFYVNKVSNDVRLRVDGGYSCPHPPGPKGVVGHPLDSAQLEPRFQHLLIHPGSSMPPPSLAFCLATKCRLPLTTAVFHPRKDAASAFILEGGCCFQRKRLLLIFEF</sequence>
<gene>
    <name evidence="1" type="ORF">EDC14_102654</name>
</gene>
<dbReference type="EMBL" id="SLUN01000026">
    <property type="protein sequence ID" value="TCL62310.1"/>
    <property type="molecule type" value="Genomic_DNA"/>
</dbReference>
<name>A0A4R1R9Q7_HYDET</name>
<protein>
    <submittedName>
        <fullName evidence="1">Uncharacterized protein</fullName>
    </submittedName>
</protein>
<organism evidence="1 2">
    <name type="scientific">Hydrogenispora ethanolica</name>
    <dbReference type="NCBI Taxonomy" id="1082276"/>
    <lineage>
        <taxon>Bacteria</taxon>
        <taxon>Bacillati</taxon>
        <taxon>Bacillota</taxon>
        <taxon>Hydrogenispora</taxon>
    </lineage>
</organism>
<comment type="caution">
    <text evidence="1">The sequence shown here is derived from an EMBL/GenBank/DDBJ whole genome shotgun (WGS) entry which is preliminary data.</text>
</comment>